<dbReference type="EMBL" id="JH651384">
    <property type="protein sequence ID" value="EIJ34419.1"/>
    <property type="molecule type" value="Genomic_DNA"/>
</dbReference>
<dbReference type="InterPro" id="IPR050767">
    <property type="entry name" value="Sel1_AlgK"/>
</dbReference>
<dbReference type="SUPFAM" id="SSF81901">
    <property type="entry name" value="HCP-like"/>
    <property type="match status" value="3"/>
</dbReference>
<dbReference type="Proteomes" id="UP000005317">
    <property type="component" value="Unassembled WGS sequence"/>
</dbReference>
<dbReference type="InterPro" id="IPR006597">
    <property type="entry name" value="Sel1-like"/>
</dbReference>
<dbReference type="RefSeq" id="WP_002708350.1">
    <property type="nucleotide sequence ID" value="NZ_JH651384.1"/>
</dbReference>
<organism evidence="1 2">
    <name type="scientific">Thiothrix nivea (strain ATCC 35100 / DSM 5205 / JP2)</name>
    <dbReference type="NCBI Taxonomy" id="870187"/>
    <lineage>
        <taxon>Bacteria</taxon>
        <taxon>Pseudomonadati</taxon>
        <taxon>Pseudomonadota</taxon>
        <taxon>Gammaproteobacteria</taxon>
        <taxon>Thiotrichales</taxon>
        <taxon>Thiotrichaceae</taxon>
        <taxon>Thiothrix</taxon>
    </lineage>
</organism>
<evidence type="ECO:0000313" key="2">
    <source>
        <dbReference type="Proteomes" id="UP000005317"/>
    </source>
</evidence>
<keyword evidence="2" id="KW-1185">Reference proteome</keyword>
<reference evidence="2" key="1">
    <citation type="journal article" date="2011" name="Stand. Genomic Sci.">
        <title>Genome sequence of the filamentous, gliding Thiothrix nivea neotype strain (JP2(T)).</title>
        <authorList>
            <person name="Lapidus A."/>
            <person name="Nolan M."/>
            <person name="Lucas S."/>
            <person name="Glavina Del Rio T."/>
            <person name="Tice H."/>
            <person name="Cheng J.F."/>
            <person name="Tapia R."/>
            <person name="Han C."/>
            <person name="Goodwin L."/>
            <person name="Pitluck S."/>
            <person name="Liolios K."/>
            <person name="Pagani I."/>
            <person name="Ivanova N."/>
            <person name="Huntemann M."/>
            <person name="Mavromatis K."/>
            <person name="Mikhailova N."/>
            <person name="Pati A."/>
            <person name="Chen A."/>
            <person name="Palaniappan K."/>
            <person name="Land M."/>
            <person name="Brambilla E.M."/>
            <person name="Rohde M."/>
            <person name="Abt B."/>
            <person name="Verbarg S."/>
            <person name="Goker M."/>
            <person name="Bristow J."/>
            <person name="Eisen J.A."/>
            <person name="Markowitz V."/>
            <person name="Hugenholtz P."/>
            <person name="Kyrpides N.C."/>
            <person name="Klenk H.P."/>
            <person name="Woyke T."/>
        </authorList>
    </citation>
    <scope>NUCLEOTIDE SEQUENCE [LARGE SCALE GENOMIC DNA]</scope>
    <source>
        <strain evidence="2">ATCC 35100 / DSM 5205 / JP2</strain>
    </source>
</reference>
<name>A0A656HGV0_THINJ</name>
<dbReference type="PANTHER" id="PTHR11102:SF160">
    <property type="entry name" value="ERAD-ASSOCIATED E3 UBIQUITIN-PROTEIN LIGASE COMPONENT HRD3"/>
    <property type="match status" value="1"/>
</dbReference>
<dbReference type="PANTHER" id="PTHR11102">
    <property type="entry name" value="SEL-1-LIKE PROTEIN"/>
    <property type="match status" value="1"/>
</dbReference>
<sequence length="642" mass="71115">MDSESHKNAIATAASAGDAAAQHQLGLQYFLGAGVERDYAQALQWFDQAVLRGVNQALYGLLQIPLQWFRNAAVQGNPTAQYYLGMMYCHGEHVLDGYPLVGLHVQGIVHQGECVEQDYAQALEWFHKAVAQGDGRAQLALGWMYAEGKGVAKDVEQAQQCYAEAAAKGFISPGQPAPPQPACQTDYGYESFSLGEAYFYGDGVQQDYTQALHWFEQAAAQGCSEAMDKLAEMYREGQGVGQDYLQVLHWRYEAAEQWASNPLHVVLRELRLPLQWYVDAAQQGHSVAQYILGLMYQYGVSVSWDDGGQAGSLRAIEDEEQALEWFLKAAAQGHADAQYETGWMYCDGLGGVDQDFTQALHWLEKAAAQGRSDKDELTKLRAVQPVEELARTGDATGQYSMGMILRQGYLDDGYVADNEQTLAWFDKAAAQGHAKAQYNMGMFQYGASYLQRDIGVARQWFGKAAVGGSAAAQDMLNWFAAAEQIQQDAQAGKAAAQSQLGFMYLQGRYVEQDHAQALAWFHKAAAQGDAAAYFGLGEMCVVTDRQQALAWFSKAAKYGYLKVFGKLGELYRSDRTYAEALQWYRKAAAQGDADAMLALGWMYTWGEGVPQDKELAMRWFERAAERGHKEAQAICRNRRAIT</sequence>
<accession>A0A656HGV0</accession>
<dbReference type="OrthoDB" id="1442375at2"/>
<dbReference type="AlphaFoldDB" id="A0A656HGV0"/>
<evidence type="ECO:0000313" key="1">
    <source>
        <dbReference type="EMBL" id="EIJ34419.1"/>
    </source>
</evidence>
<dbReference type="Pfam" id="PF08238">
    <property type="entry name" value="Sel1"/>
    <property type="match status" value="15"/>
</dbReference>
<proteinExistence type="predicted"/>
<gene>
    <name evidence="1" type="ORF">Thini_1838</name>
</gene>
<dbReference type="Gene3D" id="1.25.40.10">
    <property type="entry name" value="Tetratricopeptide repeat domain"/>
    <property type="match status" value="6"/>
</dbReference>
<dbReference type="InterPro" id="IPR011990">
    <property type="entry name" value="TPR-like_helical_dom_sf"/>
</dbReference>
<protein>
    <submittedName>
        <fullName evidence="1">Sel1 domain protein repeat-containing protein</fullName>
    </submittedName>
</protein>
<dbReference type="SMART" id="SM00671">
    <property type="entry name" value="SEL1"/>
    <property type="match status" value="13"/>
</dbReference>